<evidence type="ECO:0000313" key="9">
    <source>
        <dbReference type="Proteomes" id="UP001379533"/>
    </source>
</evidence>
<keyword evidence="8" id="KW-0723">Serine/threonine-protein kinase</keyword>
<evidence type="ECO:0000256" key="1">
    <source>
        <dbReference type="ARBA" id="ARBA00022679"/>
    </source>
</evidence>
<evidence type="ECO:0000256" key="5">
    <source>
        <dbReference type="PROSITE-ProRule" id="PRU10141"/>
    </source>
</evidence>
<feature type="compositionally biased region" description="Polar residues" evidence="6">
    <location>
        <begin position="315"/>
        <end position="325"/>
    </location>
</feature>
<sequence length="557" mass="60826">MGASNLQAPIPARVLARIGATVQNKYRIDRMLGMGGTAAVYSAVHRNGHRVAIKFLLDRYADDPEISQLFSREAYVANQVGHHGVVPVLDDDVDESGCPFLIMPLLEGESLRSRWERADRRLPLDEALVLMADVLDVLAAAHAQGIVHRDIKPDNLFVTTAGHVRVLDFGIARRLNADATVSMTGRMVGTPTFMPPEQAMGERRRVGSHSDCWAVGATLFALLTGQFVHTAESAEALLVAAATRTARSLRELLPEAAPALVHFVDKALAFNPEDRWLSAREMRTALPEAFEAVAGAPFSTAVSRIRADIVDELSPRSNDLRNQPTLRPHQQEPPDTDVDPARAFKTEQILPSLPPTEAPRRDRTSHMPTMRAGAPRSQTPPMVQGASSMGEDLASDRSGRLFHCANGIAVGHWGCVSFVVWREGVTREKFAEQSDGLAEVVRSHPAGAGFMCIIEAGTKPPDNALRRASAEMLASHENKIKCVSIVLGTDGFWAAMTRSVLIGMGLLLPRLPPATASSRVKTSLEWMRSYLTIPNVDRGADFIEHARKQLREQKADL</sequence>
<dbReference type="Proteomes" id="UP001379533">
    <property type="component" value="Chromosome"/>
</dbReference>
<accession>A0ABZ2KKM8</accession>
<evidence type="ECO:0000256" key="3">
    <source>
        <dbReference type="ARBA" id="ARBA00022777"/>
    </source>
</evidence>
<dbReference type="InterPro" id="IPR017441">
    <property type="entry name" value="Protein_kinase_ATP_BS"/>
</dbReference>
<dbReference type="InterPro" id="IPR000719">
    <property type="entry name" value="Prot_kinase_dom"/>
</dbReference>
<dbReference type="Pfam" id="PF00069">
    <property type="entry name" value="Pkinase"/>
    <property type="match status" value="1"/>
</dbReference>
<keyword evidence="2 5" id="KW-0547">Nucleotide-binding</keyword>
<name>A0ABZ2KKM8_9BACT</name>
<dbReference type="PROSITE" id="PS00108">
    <property type="entry name" value="PROTEIN_KINASE_ST"/>
    <property type="match status" value="1"/>
</dbReference>
<dbReference type="GO" id="GO:0004674">
    <property type="term" value="F:protein serine/threonine kinase activity"/>
    <property type="evidence" value="ECO:0007669"/>
    <property type="project" value="UniProtKB-KW"/>
</dbReference>
<evidence type="ECO:0000256" key="2">
    <source>
        <dbReference type="ARBA" id="ARBA00022741"/>
    </source>
</evidence>
<feature type="region of interest" description="Disordered" evidence="6">
    <location>
        <begin position="351"/>
        <end position="392"/>
    </location>
</feature>
<dbReference type="InterPro" id="IPR011009">
    <property type="entry name" value="Kinase-like_dom_sf"/>
</dbReference>
<gene>
    <name evidence="8" type="ORF">LZC95_20610</name>
</gene>
<dbReference type="CDD" id="cd14014">
    <property type="entry name" value="STKc_PknB_like"/>
    <property type="match status" value="1"/>
</dbReference>
<keyword evidence="3 8" id="KW-0418">Kinase</keyword>
<keyword evidence="4 5" id="KW-0067">ATP-binding</keyword>
<dbReference type="PROSITE" id="PS50011">
    <property type="entry name" value="PROTEIN_KINASE_DOM"/>
    <property type="match status" value="1"/>
</dbReference>
<feature type="domain" description="Protein kinase" evidence="7">
    <location>
        <begin position="26"/>
        <end position="290"/>
    </location>
</feature>
<feature type="compositionally biased region" description="Polar residues" evidence="6">
    <location>
        <begin position="376"/>
        <end position="387"/>
    </location>
</feature>
<keyword evidence="9" id="KW-1185">Reference proteome</keyword>
<keyword evidence="1" id="KW-0808">Transferase</keyword>
<dbReference type="PANTHER" id="PTHR43289">
    <property type="entry name" value="MITOGEN-ACTIVATED PROTEIN KINASE KINASE KINASE 20-RELATED"/>
    <property type="match status" value="1"/>
</dbReference>
<evidence type="ECO:0000256" key="4">
    <source>
        <dbReference type="ARBA" id="ARBA00022840"/>
    </source>
</evidence>
<feature type="binding site" evidence="5">
    <location>
        <position position="54"/>
    </location>
    <ligand>
        <name>ATP</name>
        <dbReference type="ChEBI" id="CHEBI:30616"/>
    </ligand>
</feature>
<evidence type="ECO:0000256" key="6">
    <source>
        <dbReference type="SAM" id="MobiDB-lite"/>
    </source>
</evidence>
<dbReference type="Gene3D" id="3.30.200.20">
    <property type="entry name" value="Phosphorylase Kinase, domain 1"/>
    <property type="match status" value="1"/>
</dbReference>
<evidence type="ECO:0000313" key="8">
    <source>
        <dbReference type="EMBL" id="WXA99212.1"/>
    </source>
</evidence>
<dbReference type="SMART" id="SM00220">
    <property type="entry name" value="S_TKc"/>
    <property type="match status" value="1"/>
</dbReference>
<feature type="region of interest" description="Disordered" evidence="6">
    <location>
        <begin position="313"/>
        <end position="339"/>
    </location>
</feature>
<dbReference type="EMBL" id="CP089982">
    <property type="protein sequence ID" value="WXA99212.1"/>
    <property type="molecule type" value="Genomic_DNA"/>
</dbReference>
<proteinExistence type="predicted"/>
<dbReference type="InterPro" id="IPR008271">
    <property type="entry name" value="Ser/Thr_kinase_AS"/>
</dbReference>
<reference evidence="8 9" key="1">
    <citation type="submission" date="2021-12" db="EMBL/GenBank/DDBJ databases">
        <title>Discovery of the Pendulisporaceae a myxobacterial family with distinct sporulation behavior and unique specialized metabolism.</title>
        <authorList>
            <person name="Garcia R."/>
            <person name="Popoff A."/>
            <person name="Bader C.D."/>
            <person name="Loehr J."/>
            <person name="Walesch S."/>
            <person name="Walt C."/>
            <person name="Boldt J."/>
            <person name="Bunk B."/>
            <person name="Haeckl F.J.F.P.J."/>
            <person name="Gunesch A.P."/>
            <person name="Birkelbach J."/>
            <person name="Nuebel U."/>
            <person name="Pietschmann T."/>
            <person name="Bach T."/>
            <person name="Mueller R."/>
        </authorList>
    </citation>
    <scope>NUCLEOTIDE SEQUENCE [LARGE SCALE GENOMIC DNA]</scope>
    <source>
        <strain evidence="8 9">MSr12523</strain>
    </source>
</reference>
<dbReference type="Gene3D" id="1.10.510.10">
    <property type="entry name" value="Transferase(Phosphotransferase) domain 1"/>
    <property type="match status" value="1"/>
</dbReference>
<protein>
    <submittedName>
        <fullName evidence="8">Serine/threonine protein kinase</fullName>
    </submittedName>
</protein>
<dbReference type="PANTHER" id="PTHR43289:SF30">
    <property type="entry name" value="NON-SPECIFIC SERINE_THREONINE PROTEIN KINASE"/>
    <property type="match status" value="1"/>
</dbReference>
<dbReference type="RefSeq" id="WP_394849845.1">
    <property type="nucleotide sequence ID" value="NZ_CP089982.1"/>
</dbReference>
<dbReference type="SUPFAM" id="SSF56112">
    <property type="entry name" value="Protein kinase-like (PK-like)"/>
    <property type="match status" value="1"/>
</dbReference>
<dbReference type="PROSITE" id="PS00107">
    <property type="entry name" value="PROTEIN_KINASE_ATP"/>
    <property type="match status" value="1"/>
</dbReference>
<evidence type="ECO:0000259" key="7">
    <source>
        <dbReference type="PROSITE" id="PS50011"/>
    </source>
</evidence>
<organism evidence="8 9">
    <name type="scientific">Pendulispora brunnea</name>
    <dbReference type="NCBI Taxonomy" id="2905690"/>
    <lineage>
        <taxon>Bacteria</taxon>
        <taxon>Pseudomonadati</taxon>
        <taxon>Myxococcota</taxon>
        <taxon>Myxococcia</taxon>
        <taxon>Myxococcales</taxon>
        <taxon>Sorangiineae</taxon>
        <taxon>Pendulisporaceae</taxon>
        <taxon>Pendulispora</taxon>
    </lineage>
</organism>